<dbReference type="PROSITE" id="PS50076">
    <property type="entry name" value="DNAJ_2"/>
    <property type="match status" value="1"/>
</dbReference>
<evidence type="ECO:0000259" key="1">
    <source>
        <dbReference type="PROSITE" id="PS50076"/>
    </source>
</evidence>
<dbReference type="InterPro" id="IPR036869">
    <property type="entry name" value="J_dom_sf"/>
</dbReference>
<reference evidence="2" key="2">
    <citation type="submission" date="2024-10" db="UniProtKB">
        <authorList>
            <consortium name="EnsemblProtists"/>
        </authorList>
    </citation>
    <scope>IDENTIFICATION</scope>
</reference>
<dbReference type="HOGENOM" id="CLU_025145_1_1_1"/>
<dbReference type="Proteomes" id="UP000013827">
    <property type="component" value="Unassembled WGS sequence"/>
</dbReference>
<accession>A0A0D3IJY7</accession>
<protein>
    <recommendedName>
        <fullName evidence="1">J domain-containing protein</fullName>
    </recommendedName>
</protein>
<dbReference type="Pfam" id="PF14308">
    <property type="entry name" value="DnaJ-X"/>
    <property type="match status" value="1"/>
</dbReference>
<dbReference type="InterPro" id="IPR018253">
    <property type="entry name" value="DnaJ_domain_CS"/>
</dbReference>
<reference evidence="3" key="1">
    <citation type="journal article" date="2013" name="Nature">
        <title>Pan genome of the phytoplankton Emiliania underpins its global distribution.</title>
        <authorList>
            <person name="Read B.A."/>
            <person name="Kegel J."/>
            <person name="Klute M.J."/>
            <person name="Kuo A."/>
            <person name="Lefebvre S.C."/>
            <person name="Maumus F."/>
            <person name="Mayer C."/>
            <person name="Miller J."/>
            <person name="Monier A."/>
            <person name="Salamov A."/>
            <person name="Young J."/>
            <person name="Aguilar M."/>
            <person name="Claverie J.M."/>
            <person name="Frickenhaus S."/>
            <person name="Gonzalez K."/>
            <person name="Herman E.K."/>
            <person name="Lin Y.C."/>
            <person name="Napier J."/>
            <person name="Ogata H."/>
            <person name="Sarno A.F."/>
            <person name="Shmutz J."/>
            <person name="Schroeder D."/>
            <person name="de Vargas C."/>
            <person name="Verret F."/>
            <person name="von Dassow P."/>
            <person name="Valentin K."/>
            <person name="Van de Peer Y."/>
            <person name="Wheeler G."/>
            <person name="Dacks J.B."/>
            <person name="Delwiche C.F."/>
            <person name="Dyhrman S.T."/>
            <person name="Glockner G."/>
            <person name="John U."/>
            <person name="Richards T."/>
            <person name="Worden A.Z."/>
            <person name="Zhang X."/>
            <person name="Grigoriev I.V."/>
            <person name="Allen A.E."/>
            <person name="Bidle K."/>
            <person name="Borodovsky M."/>
            <person name="Bowler C."/>
            <person name="Brownlee C."/>
            <person name="Cock J.M."/>
            <person name="Elias M."/>
            <person name="Gladyshev V.N."/>
            <person name="Groth M."/>
            <person name="Guda C."/>
            <person name="Hadaegh A."/>
            <person name="Iglesias-Rodriguez M.D."/>
            <person name="Jenkins J."/>
            <person name="Jones B.M."/>
            <person name="Lawson T."/>
            <person name="Leese F."/>
            <person name="Lindquist E."/>
            <person name="Lobanov A."/>
            <person name="Lomsadze A."/>
            <person name="Malik S.B."/>
            <person name="Marsh M.E."/>
            <person name="Mackinder L."/>
            <person name="Mock T."/>
            <person name="Mueller-Roeber B."/>
            <person name="Pagarete A."/>
            <person name="Parker M."/>
            <person name="Probert I."/>
            <person name="Quesneville H."/>
            <person name="Raines C."/>
            <person name="Rensing S.A."/>
            <person name="Riano-Pachon D.M."/>
            <person name="Richier S."/>
            <person name="Rokitta S."/>
            <person name="Shiraiwa Y."/>
            <person name="Soanes D.M."/>
            <person name="van der Giezen M."/>
            <person name="Wahlund T.M."/>
            <person name="Williams B."/>
            <person name="Wilson W."/>
            <person name="Wolfe G."/>
            <person name="Wurch L.L."/>
        </authorList>
    </citation>
    <scope>NUCLEOTIDE SEQUENCE</scope>
</reference>
<dbReference type="PRINTS" id="PR00625">
    <property type="entry name" value="JDOMAIN"/>
</dbReference>
<dbReference type="OMA" id="EVFGAMF"/>
<organism evidence="2 3">
    <name type="scientific">Emiliania huxleyi (strain CCMP1516)</name>
    <dbReference type="NCBI Taxonomy" id="280463"/>
    <lineage>
        <taxon>Eukaryota</taxon>
        <taxon>Haptista</taxon>
        <taxon>Haptophyta</taxon>
        <taxon>Prymnesiophyceae</taxon>
        <taxon>Isochrysidales</taxon>
        <taxon>Noelaerhabdaceae</taxon>
        <taxon>Emiliania</taxon>
    </lineage>
</organism>
<sequence>VKETELYDALGVAPDATPAAIKKAYFVKARQLHPDKNIGDAGAHAAFQRVGEAYQVLSDEALRAKYDDKGRQGLEVELVDSAAFFAAMFGSEPFEYLVGELKLAAMFSLHEAEALDERWVAYKQKRREVLCAVTLRGLLQQFVAGDTAEFEAEMHDHAERLKQAPFGEALLWTVGYVYEHKGLQALGGIDAALNSLDTKAHGVAQTVRAAEQPVRPDLLFQRVTLQGLSGRPELNGRRGVARAAYLMMESMWRVSLLDIESTLRKVCNKVLADQATEQGVRQARARALVTLGRVFKAHGSIESMKRLDVQMHLEGVQARMQEEAEAAAAAAAERAAG</sequence>
<dbReference type="SMART" id="SM00271">
    <property type="entry name" value="DnaJ"/>
    <property type="match status" value="1"/>
</dbReference>
<keyword evidence="3" id="KW-1185">Reference proteome</keyword>
<dbReference type="GeneID" id="17257811"/>
<evidence type="ECO:0000313" key="2">
    <source>
        <dbReference type="EnsemblProtists" id="EOD11572"/>
    </source>
</evidence>
<dbReference type="InterPro" id="IPR052423">
    <property type="entry name" value="EMIR"/>
</dbReference>
<dbReference type="PaxDb" id="2903-EOD11572"/>
<evidence type="ECO:0000313" key="3">
    <source>
        <dbReference type="Proteomes" id="UP000013827"/>
    </source>
</evidence>
<dbReference type="PROSITE" id="PS00636">
    <property type="entry name" value="DNAJ_1"/>
    <property type="match status" value="1"/>
</dbReference>
<dbReference type="SUPFAM" id="SSF46565">
    <property type="entry name" value="Chaperone J-domain"/>
    <property type="match status" value="1"/>
</dbReference>
<dbReference type="Gene3D" id="1.10.287.110">
    <property type="entry name" value="DnaJ domain"/>
    <property type="match status" value="1"/>
</dbReference>
<name>A0A0D3IJY7_EMIH1</name>
<dbReference type="STRING" id="2903.R1BPI0"/>
<dbReference type="AlphaFoldDB" id="A0A0D3IJY7"/>
<proteinExistence type="predicted"/>
<dbReference type="EnsemblProtists" id="EOD11572">
    <property type="protein sequence ID" value="EOD11572"/>
    <property type="gene ID" value="EMIHUDRAFT_67329"/>
</dbReference>
<dbReference type="KEGG" id="ehx:EMIHUDRAFT_67329"/>
<dbReference type="PANTHER" id="PTHR44094">
    <property type="entry name" value="DNAJ HEAT SHOCK N-TERMINAL DOMAIN-CONTAINING PROTEIN"/>
    <property type="match status" value="1"/>
</dbReference>
<dbReference type="Pfam" id="PF00226">
    <property type="entry name" value="DnaJ"/>
    <property type="match status" value="1"/>
</dbReference>
<dbReference type="InterPro" id="IPR026894">
    <property type="entry name" value="DnaJ_X"/>
</dbReference>
<dbReference type="RefSeq" id="XP_005764001.1">
    <property type="nucleotide sequence ID" value="XM_005763944.1"/>
</dbReference>
<feature type="domain" description="J" evidence="1">
    <location>
        <begin position="5"/>
        <end position="70"/>
    </location>
</feature>
<dbReference type="PANTHER" id="PTHR44094:SF8">
    <property type="entry name" value="DNAJ HEAT SHOCK N-TERMINAL DOMAIN-CONTAINING PROTEIN-RELATED"/>
    <property type="match status" value="1"/>
</dbReference>
<dbReference type="CDD" id="cd06257">
    <property type="entry name" value="DnaJ"/>
    <property type="match status" value="1"/>
</dbReference>
<dbReference type="eggNOG" id="KOG0691">
    <property type="taxonomic scope" value="Eukaryota"/>
</dbReference>
<dbReference type="InterPro" id="IPR001623">
    <property type="entry name" value="DnaJ_domain"/>
</dbReference>